<proteinExistence type="predicted"/>
<reference evidence="3 4" key="1">
    <citation type="submission" date="2019-12" db="EMBL/GenBank/DDBJ databases">
        <authorList>
            <person name="Floudas D."/>
            <person name="Bentzer J."/>
            <person name="Ahren D."/>
            <person name="Johansson T."/>
            <person name="Persson P."/>
            <person name="Tunlid A."/>
        </authorList>
    </citation>
    <scope>NUCLEOTIDE SEQUENCE [LARGE SCALE GENOMIC DNA]</scope>
    <source>
        <strain evidence="3 4">CBS 102.39</strain>
    </source>
</reference>
<evidence type="ECO:0000313" key="4">
    <source>
        <dbReference type="Proteomes" id="UP000521872"/>
    </source>
</evidence>
<feature type="transmembrane region" description="Helical" evidence="2">
    <location>
        <begin position="21"/>
        <end position="40"/>
    </location>
</feature>
<feature type="region of interest" description="Disordered" evidence="1">
    <location>
        <begin position="296"/>
        <end position="329"/>
    </location>
</feature>
<name>A0A8H4QK86_9AGAR</name>
<feature type="compositionally biased region" description="Basic and acidic residues" evidence="1">
    <location>
        <begin position="316"/>
        <end position="329"/>
    </location>
</feature>
<feature type="transmembrane region" description="Helical" evidence="2">
    <location>
        <begin position="128"/>
        <end position="148"/>
    </location>
</feature>
<evidence type="ECO:0000256" key="2">
    <source>
        <dbReference type="SAM" id="Phobius"/>
    </source>
</evidence>
<organism evidence="3 4">
    <name type="scientific">Agrocybe pediades</name>
    <dbReference type="NCBI Taxonomy" id="84607"/>
    <lineage>
        <taxon>Eukaryota</taxon>
        <taxon>Fungi</taxon>
        <taxon>Dikarya</taxon>
        <taxon>Basidiomycota</taxon>
        <taxon>Agaricomycotina</taxon>
        <taxon>Agaricomycetes</taxon>
        <taxon>Agaricomycetidae</taxon>
        <taxon>Agaricales</taxon>
        <taxon>Agaricineae</taxon>
        <taxon>Strophariaceae</taxon>
        <taxon>Agrocybe</taxon>
    </lineage>
</organism>
<feature type="compositionally biased region" description="Low complexity" evidence="1">
    <location>
        <begin position="397"/>
        <end position="448"/>
    </location>
</feature>
<dbReference type="InterPro" id="IPR051380">
    <property type="entry name" value="pH-response_reg_palI/RIM9"/>
</dbReference>
<keyword evidence="4" id="KW-1185">Reference proteome</keyword>
<comment type="caution">
    <text evidence="3">The sequence shown here is derived from an EMBL/GenBank/DDBJ whole genome shotgun (WGS) entry which is preliminary data.</text>
</comment>
<feature type="region of interest" description="Disordered" evidence="1">
    <location>
        <begin position="510"/>
        <end position="556"/>
    </location>
</feature>
<feature type="region of interest" description="Disordered" evidence="1">
    <location>
        <begin position="397"/>
        <end position="469"/>
    </location>
</feature>
<dbReference type="Proteomes" id="UP000521872">
    <property type="component" value="Unassembled WGS sequence"/>
</dbReference>
<dbReference type="PANTHER" id="PTHR28013">
    <property type="entry name" value="PROTEIN DCV1-RELATED"/>
    <property type="match status" value="1"/>
</dbReference>
<protein>
    <submittedName>
        <fullName evidence="3">Uncharacterized protein</fullName>
    </submittedName>
</protein>
<evidence type="ECO:0000313" key="3">
    <source>
        <dbReference type="EMBL" id="KAF4612429.1"/>
    </source>
</evidence>
<dbReference type="PANTHER" id="PTHR28013:SF4">
    <property type="entry name" value="MARVEL DOMAIN-CONTAINING PROTEIN"/>
    <property type="match status" value="1"/>
</dbReference>
<feature type="transmembrane region" description="Helical" evidence="2">
    <location>
        <begin position="160"/>
        <end position="180"/>
    </location>
</feature>
<sequence length="556" mass="60115">MEPKLKGWNAILRAFLTEPQITLVLSNFSALVFLFVPLFGCPFVDPVFIARMAFFPAVPTSDSCTLGVLGSCCDFNFLEGPACSRPLVGYPLDAPFSQPAQDFGPIAHLNVSAFLDPSFNMQSATESLILNAIAFLLSLVCLTLIIVGQWKLHVLSRWSFQLTLLLNAVTIAATVVDVIFVTSLNHAALGNAKVTAGNGVYFTMLAAISLSAGAVLFKIQQIRLNRTDKLGGGEGDHEMAILQGTGKGDAAFPEEIETEQLRKLRELLYNTLDPKGTMSPKRTSVATKFMPLDGFKGSSTENTGKQASNYVTEDWPDSRPESPENDRLKPHAILVNGKHAGRHSPPPYISHSRSRSVPFPMISSERSSPSLYSVFGTDSLYPLRIIPESTYLAPSPISAGPAAPSSGIPSNISSRRASSSQKSTTTTTTTPRPQSLTNPSTLSQPQRTRSQRSRKPRRSHVGYSPLGLYGRTMASSSVSTLGSVLNDFPTVPPFEPSYYPYGIHRLGGRRQVLDPHTNPSSTTQNGPSSSRSTLTSPAGVTQQEDVKIDQQDVEIA</sequence>
<dbReference type="EMBL" id="JAACJL010000057">
    <property type="protein sequence ID" value="KAF4612429.1"/>
    <property type="molecule type" value="Genomic_DNA"/>
</dbReference>
<keyword evidence="2" id="KW-0472">Membrane</keyword>
<evidence type="ECO:0000256" key="1">
    <source>
        <dbReference type="SAM" id="MobiDB-lite"/>
    </source>
</evidence>
<dbReference type="GO" id="GO:0005886">
    <property type="term" value="C:plasma membrane"/>
    <property type="evidence" value="ECO:0007669"/>
    <property type="project" value="TreeGrafter"/>
</dbReference>
<feature type="compositionally biased region" description="Basic residues" evidence="1">
    <location>
        <begin position="449"/>
        <end position="460"/>
    </location>
</feature>
<dbReference type="AlphaFoldDB" id="A0A8H4QK86"/>
<dbReference type="GO" id="GO:0035838">
    <property type="term" value="C:growing cell tip"/>
    <property type="evidence" value="ECO:0007669"/>
    <property type="project" value="TreeGrafter"/>
</dbReference>
<feature type="compositionally biased region" description="Polar residues" evidence="1">
    <location>
        <begin position="297"/>
        <end position="311"/>
    </location>
</feature>
<accession>A0A8H4QK86</accession>
<feature type="compositionally biased region" description="Polar residues" evidence="1">
    <location>
        <begin position="517"/>
        <end position="543"/>
    </location>
</feature>
<gene>
    <name evidence="3" type="ORF">D9613_004191</name>
</gene>
<keyword evidence="2" id="KW-0812">Transmembrane</keyword>
<feature type="transmembrane region" description="Helical" evidence="2">
    <location>
        <begin position="200"/>
        <end position="219"/>
    </location>
</feature>
<keyword evidence="2" id="KW-1133">Transmembrane helix</keyword>
<dbReference type="GO" id="GO:0032153">
    <property type="term" value="C:cell division site"/>
    <property type="evidence" value="ECO:0007669"/>
    <property type="project" value="TreeGrafter"/>
</dbReference>